<keyword evidence="5 6" id="KW-0472">Membrane</keyword>
<keyword evidence="3 6" id="KW-0812">Transmembrane</keyword>
<dbReference type="GO" id="GO:0000329">
    <property type="term" value="C:fungal-type vacuole membrane"/>
    <property type="evidence" value="ECO:0007669"/>
    <property type="project" value="TreeGrafter"/>
</dbReference>
<dbReference type="GO" id="GO:0061459">
    <property type="term" value="F:L-arginine transmembrane transporter activity"/>
    <property type="evidence" value="ECO:0007669"/>
    <property type="project" value="TreeGrafter"/>
</dbReference>
<evidence type="ECO:0000256" key="3">
    <source>
        <dbReference type="ARBA" id="ARBA00022692"/>
    </source>
</evidence>
<feature type="transmembrane region" description="Helical" evidence="6">
    <location>
        <begin position="391"/>
        <end position="416"/>
    </location>
</feature>
<gene>
    <name evidence="8" type="primary">AVT7</name>
    <name evidence="8" type="ORF">DEBR0S2_11386G</name>
</gene>
<dbReference type="EMBL" id="CABFWN010000002">
    <property type="protein sequence ID" value="VUG17601.1"/>
    <property type="molecule type" value="Genomic_DNA"/>
</dbReference>
<feature type="transmembrane region" description="Helical" evidence="6">
    <location>
        <begin position="41"/>
        <end position="61"/>
    </location>
</feature>
<dbReference type="Proteomes" id="UP000478008">
    <property type="component" value="Unassembled WGS sequence"/>
</dbReference>
<name>A0A7D9GYT5_DEKBR</name>
<dbReference type="GO" id="GO:0015189">
    <property type="term" value="F:L-lysine transmembrane transporter activity"/>
    <property type="evidence" value="ECO:0007669"/>
    <property type="project" value="TreeGrafter"/>
</dbReference>
<evidence type="ECO:0000256" key="1">
    <source>
        <dbReference type="ARBA" id="ARBA00004141"/>
    </source>
</evidence>
<feature type="domain" description="Amino acid transporter transmembrane" evidence="7">
    <location>
        <begin position="10"/>
        <end position="420"/>
    </location>
</feature>
<feature type="transmembrane region" description="Helical" evidence="6">
    <location>
        <begin position="154"/>
        <end position="174"/>
    </location>
</feature>
<feature type="transmembrane region" description="Helical" evidence="6">
    <location>
        <begin position="367"/>
        <end position="385"/>
    </location>
</feature>
<dbReference type="PANTHER" id="PTHR22950:SF224">
    <property type="entry name" value="VACUOLAR AMINO ACID TRANSPORTER 7"/>
    <property type="match status" value="1"/>
</dbReference>
<dbReference type="GO" id="GO:0005302">
    <property type="term" value="F:L-tyrosine transmembrane transporter activity"/>
    <property type="evidence" value="ECO:0007669"/>
    <property type="project" value="TreeGrafter"/>
</dbReference>
<feature type="transmembrane region" description="Helical" evidence="6">
    <location>
        <begin position="130"/>
        <end position="148"/>
    </location>
</feature>
<protein>
    <submittedName>
        <fullName evidence="8">DEBR0S2_11386g1_1</fullName>
    </submittedName>
</protein>
<feature type="transmembrane region" description="Helical" evidence="6">
    <location>
        <begin position="12"/>
        <end position="35"/>
    </location>
</feature>
<feature type="transmembrane region" description="Helical" evidence="6">
    <location>
        <begin position="93"/>
        <end position="118"/>
    </location>
</feature>
<sequence>MSHTEQEPKGATMTSSVVNTINTIIGSGMLVLPYAFKTDSIFLGTIILFFAAAANSIGLIIQGMTTKFVHRGTATFFTICTLTYPRLSTLFDIAIFMQCFGVAISYIVLTGDLMPLVFSISDWSETQNRLFYILISTVITVPLCFLHKLDSLRYTSVVSLIAIAYLAILIYAQFGYSLSQNFQNIPPENIGPVFYFTPEGIKPVFKTLGVIVLAYTCPNQYSIVTELQNPTIHRINRIVYLSMGVITAIFFSVSFFGYMTFGNALGGNIILMYGDNIYISLGRLLLVLMVLLSFPLMLYPARSSFNNIYFAFKDYLWHKWHQFNSRETAPLLQNNTASGNSDNTENCEVFAEDKLGEKAVPFPEFRFRWITVVLLVLSYLIAISLDSFELILSVVGATGGVLISYVLPGCYGYKLLCTEDPHLLKMLDKHGGEDKFSKLFKSTILRKCCIGLIIWGLFSMTICLYSSLFE</sequence>
<organism evidence="8 9">
    <name type="scientific">Dekkera bruxellensis</name>
    <name type="common">Brettanomyces custersii</name>
    <dbReference type="NCBI Taxonomy" id="5007"/>
    <lineage>
        <taxon>Eukaryota</taxon>
        <taxon>Fungi</taxon>
        <taxon>Dikarya</taxon>
        <taxon>Ascomycota</taxon>
        <taxon>Saccharomycotina</taxon>
        <taxon>Pichiomycetes</taxon>
        <taxon>Pichiales</taxon>
        <taxon>Pichiaceae</taxon>
        <taxon>Brettanomyces</taxon>
    </lineage>
</organism>
<evidence type="ECO:0000256" key="4">
    <source>
        <dbReference type="ARBA" id="ARBA00022989"/>
    </source>
</evidence>
<evidence type="ECO:0000256" key="5">
    <source>
        <dbReference type="ARBA" id="ARBA00023136"/>
    </source>
</evidence>
<keyword evidence="4 6" id="KW-1133">Transmembrane helix</keyword>
<reference evidence="8 9" key="1">
    <citation type="submission" date="2019-07" db="EMBL/GenBank/DDBJ databases">
        <authorList>
            <person name="Friedrich A."/>
            <person name="Schacherer J."/>
        </authorList>
    </citation>
    <scope>NUCLEOTIDE SEQUENCE [LARGE SCALE GENOMIC DNA]</scope>
</reference>
<evidence type="ECO:0000313" key="9">
    <source>
        <dbReference type="Proteomes" id="UP000478008"/>
    </source>
</evidence>
<dbReference type="GO" id="GO:0005290">
    <property type="term" value="F:L-histidine transmembrane transporter activity"/>
    <property type="evidence" value="ECO:0007669"/>
    <property type="project" value="TreeGrafter"/>
</dbReference>
<dbReference type="GO" id="GO:0015194">
    <property type="term" value="F:L-serine transmembrane transporter activity"/>
    <property type="evidence" value="ECO:0007669"/>
    <property type="project" value="TreeGrafter"/>
</dbReference>
<feature type="transmembrane region" description="Helical" evidence="6">
    <location>
        <begin position="277"/>
        <end position="299"/>
    </location>
</feature>
<dbReference type="GO" id="GO:0005313">
    <property type="term" value="F:L-glutamate transmembrane transporter activity"/>
    <property type="evidence" value="ECO:0007669"/>
    <property type="project" value="TreeGrafter"/>
</dbReference>
<evidence type="ECO:0000313" key="8">
    <source>
        <dbReference type="EMBL" id="VUG17601.1"/>
    </source>
</evidence>
<dbReference type="InterPro" id="IPR013057">
    <property type="entry name" value="AA_transpt_TM"/>
</dbReference>
<dbReference type="AlphaFoldDB" id="A0A7D9GYT5"/>
<comment type="similarity">
    <text evidence="2">Belongs to the amino acid/polyamine transporter 2 family.</text>
</comment>
<keyword evidence="9" id="KW-1185">Reference proteome</keyword>
<accession>A0A7D9GYT5</accession>
<evidence type="ECO:0000259" key="7">
    <source>
        <dbReference type="Pfam" id="PF01490"/>
    </source>
</evidence>
<evidence type="ECO:0000256" key="6">
    <source>
        <dbReference type="SAM" id="Phobius"/>
    </source>
</evidence>
<comment type="subcellular location">
    <subcellularLocation>
        <location evidence="1">Membrane</location>
        <topology evidence="1">Multi-pass membrane protein</topology>
    </subcellularLocation>
</comment>
<evidence type="ECO:0000256" key="2">
    <source>
        <dbReference type="ARBA" id="ARBA00008066"/>
    </source>
</evidence>
<dbReference type="PANTHER" id="PTHR22950">
    <property type="entry name" value="AMINO ACID TRANSPORTER"/>
    <property type="match status" value="1"/>
</dbReference>
<feature type="transmembrane region" description="Helical" evidence="6">
    <location>
        <begin position="238"/>
        <end position="257"/>
    </location>
</feature>
<proteinExistence type="inferred from homology"/>
<feature type="transmembrane region" description="Helical" evidence="6">
    <location>
        <begin position="448"/>
        <end position="468"/>
    </location>
</feature>
<dbReference type="Pfam" id="PF01490">
    <property type="entry name" value="Aa_trans"/>
    <property type="match status" value="1"/>
</dbReference>